<sequence>MADLVIQFYKQGFYNADDMKLFVQVQWITAEQYKETTGIDYVAPAS</sequence>
<dbReference type="Pfam" id="PF09693">
    <property type="entry name" value="Phage_XkdX"/>
    <property type="match status" value="1"/>
</dbReference>
<dbReference type="AlphaFoldDB" id="A0A843Z422"/>
<accession>A0A843Z422</accession>
<name>A0A843Z422_LEUME</name>
<proteinExistence type="predicted"/>
<dbReference type="NCBIfam" id="TIGR01669">
    <property type="entry name" value="phage_XkdX"/>
    <property type="match status" value="1"/>
</dbReference>
<dbReference type="EMBL" id="WIPA01000039">
    <property type="protein sequence ID" value="MQR27549.1"/>
    <property type="molecule type" value="Genomic_DNA"/>
</dbReference>
<evidence type="ECO:0000313" key="1">
    <source>
        <dbReference type="EMBL" id="MQR27549.1"/>
    </source>
</evidence>
<gene>
    <name evidence="1" type="ORF">GFV13_09975</name>
</gene>
<protein>
    <submittedName>
        <fullName evidence="1">XkdX family protein</fullName>
    </submittedName>
</protein>
<dbReference type="InterPro" id="IPR010022">
    <property type="entry name" value="XkdX"/>
</dbReference>
<dbReference type="Proteomes" id="UP000469952">
    <property type="component" value="Unassembled WGS sequence"/>
</dbReference>
<organism evidence="1 2">
    <name type="scientific">Leuconostoc mesenteroides</name>
    <dbReference type="NCBI Taxonomy" id="1245"/>
    <lineage>
        <taxon>Bacteria</taxon>
        <taxon>Bacillati</taxon>
        <taxon>Bacillota</taxon>
        <taxon>Bacilli</taxon>
        <taxon>Lactobacillales</taxon>
        <taxon>Lactobacillaceae</taxon>
        <taxon>Leuconostoc</taxon>
    </lineage>
</organism>
<comment type="caution">
    <text evidence="1">The sequence shown here is derived from an EMBL/GenBank/DDBJ whole genome shotgun (WGS) entry which is preliminary data.</text>
</comment>
<reference evidence="1 2" key="1">
    <citation type="submission" date="2019-10" db="EMBL/GenBank/DDBJ databases">
        <title>WGS of Leuconostoc mesenteroides.</title>
        <authorList>
            <person name="Melo Bolivar J."/>
            <person name="Marino-Ramirez L."/>
            <person name="Villamil Diaz L.M."/>
        </authorList>
    </citation>
    <scope>NUCLEOTIDE SEQUENCE [LARGE SCALE GENOMIC DNA]</scope>
    <source>
        <strain evidence="1 2">M11</strain>
    </source>
</reference>
<evidence type="ECO:0000313" key="2">
    <source>
        <dbReference type="Proteomes" id="UP000469952"/>
    </source>
</evidence>
<dbReference type="RefSeq" id="WP_153245559.1">
    <property type="nucleotide sequence ID" value="NZ_WIPA01000039.1"/>
</dbReference>